<comment type="caution">
    <text evidence="1">The sequence shown here is derived from an EMBL/GenBank/DDBJ whole genome shotgun (WGS) entry which is preliminary data.</text>
</comment>
<dbReference type="EMBL" id="JACGWT010000003">
    <property type="protein sequence ID" value="MBA8794536.1"/>
    <property type="molecule type" value="Genomic_DNA"/>
</dbReference>
<reference evidence="1 2" key="1">
    <citation type="submission" date="2020-07" db="EMBL/GenBank/DDBJ databases">
        <title>Sequencing the genomes of 1000 actinobacteria strains.</title>
        <authorList>
            <person name="Klenk H.-P."/>
        </authorList>
    </citation>
    <scope>NUCLEOTIDE SEQUENCE [LARGE SCALE GENOMIC DNA]</scope>
    <source>
        <strain evidence="1 2">DSM 100723</strain>
    </source>
</reference>
<organism evidence="1 2">
    <name type="scientific">Microlunatus kandeliicorticis</name>
    <dbReference type="NCBI Taxonomy" id="1759536"/>
    <lineage>
        <taxon>Bacteria</taxon>
        <taxon>Bacillati</taxon>
        <taxon>Actinomycetota</taxon>
        <taxon>Actinomycetes</taxon>
        <taxon>Propionibacteriales</taxon>
        <taxon>Propionibacteriaceae</taxon>
        <taxon>Microlunatus</taxon>
    </lineage>
</organism>
<name>A0A7W3P5Z8_9ACTN</name>
<protein>
    <submittedName>
        <fullName evidence="1">Pimeloyl-ACP methyl ester carboxylesterase</fullName>
    </submittedName>
</protein>
<gene>
    <name evidence="1" type="ORF">FHX74_002155</name>
</gene>
<sequence length="198" mass="20757">MAAALRGPTGRAALVAAAVVIVLGLVAAFGGFRTAPPVGAARWAPGATVELARWQVVVDRVELSDTDAYGSPGPTTLRLHLRLTWTGDRSTYGPTTGLVTLLVPGGPAPDPQPTTVPTAGYQGGFDPDVPRPLVLDYAWPAPTARGGKSVQPPAPRVPAVVQVVLRDEYSRPTYLDDDNWSLTGPVGHVSAPVRDVRR</sequence>
<dbReference type="Proteomes" id="UP000523079">
    <property type="component" value="Unassembled WGS sequence"/>
</dbReference>
<proteinExistence type="predicted"/>
<evidence type="ECO:0000313" key="1">
    <source>
        <dbReference type="EMBL" id="MBA8794536.1"/>
    </source>
</evidence>
<dbReference type="AlphaFoldDB" id="A0A7W3P5Z8"/>
<keyword evidence="2" id="KW-1185">Reference proteome</keyword>
<evidence type="ECO:0000313" key="2">
    <source>
        <dbReference type="Proteomes" id="UP000523079"/>
    </source>
</evidence>
<accession>A0A7W3P5Z8</accession>